<dbReference type="PANTHER" id="PTHR21420">
    <property type="entry name" value="GDP-FUCOSE PROTEIN O-FUCOSYLTRANSFERASE 1"/>
    <property type="match status" value="1"/>
</dbReference>
<evidence type="ECO:0000256" key="3">
    <source>
        <dbReference type="ARBA" id="ARBA00010626"/>
    </source>
</evidence>
<evidence type="ECO:0000256" key="4">
    <source>
        <dbReference type="ARBA" id="ARBA00012196"/>
    </source>
</evidence>
<evidence type="ECO:0000256" key="8">
    <source>
        <dbReference type="ARBA" id="ARBA00022824"/>
    </source>
</evidence>
<dbReference type="OrthoDB" id="10050276at2759"/>
<comment type="subcellular location">
    <subcellularLocation>
        <location evidence="1">Endoplasmic reticulum</location>
    </subcellularLocation>
</comment>
<dbReference type="Pfam" id="PF10250">
    <property type="entry name" value="O-FucT"/>
    <property type="match status" value="1"/>
</dbReference>
<comment type="pathway">
    <text evidence="2">Protein modification; protein glycosylation.</text>
</comment>
<evidence type="ECO:0000256" key="11">
    <source>
        <dbReference type="ARBA" id="ARBA00023180"/>
    </source>
</evidence>
<dbReference type="Proteomes" id="UP000001307">
    <property type="component" value="Unassembled WGS sequence"/>
</dbReference>
<keyword evidence="11" id="KW-0325">Glycoprotein</keyword>
<keyword evidence="13" id="KW-0119">Carbohydrate metabolism</keyword>
<evidence type="ECO:0000256" key="16">
    <source>
        <dbReference type="ARBA" id="ARBA00048647"/>
    </source>
</evidence>
<name>E4X350_OIKDI</name>
<proteinExistence type="inferred from homology"/>
<evidence type="ECO:0000256" key="15">
    <source>
        <dbReference type="ARBA" id="ARBA00047273"/>
    </source>
</evidence>
<evidence type="ECO:0000256" key="9">
    <source>
        <dbReference type="ARBA" id="ARBA00022976"/>
    </source>
</evidence>
<dbReference type="EC" id="2.4.1.221" evidence="4"/>
<gene>
    <name evidence="17" type="ORF">GSOID_T00017689001</name>
</gene>
<evidence type="ECO:0000256" key="1">
    <source>
        <dbReference type="ARBA" id="ARBA00004240"/>
    </source>
</evidence>
<dbReference type="PANTHER" id="PTHR21420:SF9">
    <property type="entry name" value="GDP-FUCOSE PROTEIN O-FUCOSYLTRANSFERASE 1"/>
    <property type="match status" value="1"/>
</dbReference>
<dbReference type="InterPro" id="IPR039922">
    <property type="entry name" value="POFUT1"/>
</dbReference>
<dbReference type="EMBL" id="FN653023">
    <property type="protein sequence ID" value="CBY18054.1"/>
    <property type="molecule type" value="Genomic_DNA"/>
</dbReference>
<dbReference type="AlphaFoldDB" id="E4X350"/>
<organism evidence="17">
    <name type="scientific">Oikopleura dioica</name>
    <name type="common">Tunicate</name>
    <dbReference type="NCBI Taxonomy" id="34765"/>
    <lineage>
        <taxon>Eukaryota</taxon>
        <taxon>Metazoa</taxon>
        <taxon>Chordata</taxon>
        <taxon>Tunicata</taxon>
        <taxon>Appendicularia</taxon>
        <taxon>Copelata</taxon>
        <taxon>Oikopleuridae</taxon>
        <taxon>Oikopleura</taxon>
    </lineage>
</organism>
<keyword evidence="18" id="KW-1185">Reference proteome</keyword>
<evidence type="ECO:0000256" key="13">
    <source>
        <dbReference type="ARBA" id="ARBA00023277"/>
    </source>
</evidence>
<evidence type="ECO:0000313" key="18">
    <source>
        <dbReference type="Proteomes" id="UP000001307"/>
    </source>
</evidence>
<dbReference type="Gene3D" id="3.40.50.11350">
    <property type="match status" value="1"/>
</dbReference>
<keyword evidence="8" id="KW-0256">Endoplasmic reticulum</keyword>
<reference evidence="17" key="1">
    <citation type="journal article" date="2010" name="Science">
        <title>Plasticity of animal genome architecture unmasked by rapid evolution of a pelagic tunicate.</title>
        <authorList>
            <person name="Denoeud F."/>
            <person name="Henriet S."/>
            <person name="Mungpakdee S."/>
            <person name="Aury J.M."/>
            <person name="Da Silva C."/>
            <person name="Brinkmann H."/>
            <person name="Mikhaleva J."/>
            <person name="Olsen L.C."/>
            <person name="Jubin C."/>
            <person name="Canestro C."/>
            <person name="Bouquet J.M."/>
            <person name="Danks G."/>
            <person name="Poulain J."/>
            <person name="Campsteijn C."/>
            <person name="Adamski M."/>
            <person name="Cross I."/>
            <person name="Yadetie F."/>
            <person name="Muffato M."/>
            <person name="Louis A."/>
            <person name="Butcher S."/>
            <person name="Tsagkogeorga G."/>
            <person name="Konrad A."/>
            <person name="Singh S."/>
            <person name="Jensen M.F."/>
            <person name="Cong E.H."/>
            <person name="Eikeseth-Otteraa H."/>
            <person name="Noel B."/>
            <person name="Anthouard V."/>
            <person name="Porcel B.M."/>
            <person name="Kachouri-Lafond R."/>
            <person name="Nishino A."/>
            <person name="Ugolini M."/>
            <person name="Chourrout P."/>
            <person name="Nishida H."/>
            <person name="Aasland R."/>
            <person name="Huzurbazar S."/>
            <person name="Westhof E."/>
            <person name="Delsuc F."/>
            <person name="Lehrach H."/>
            <person name="Reinhardt R."/>
            <person name="Weissenbach J."/>
            <person name="Roy S.W."/>
            <person name="Artiguenave F."/>
            <person name="Postlethwait J.H."/>
            <person name="Manak J.R."/>
            <person name="Thompson E.M."/>
            <person name="Jaillon O."/>
            <person name="Du Pasquier L."/>
            <person name="Boudinot P."/>
            <person name="Liberles D.A."/>
            <person name="Volff J.N."/>
            <person name="Philippe H."/>
            <person name="Lenhard B."/>
            <person name="Roest Crollius H."/>
            <person name="Wincker P."/>
            <person name="Chourrout D."/>
        </authorList>
    </citation>
    <scope>NUCLEOTIDE SEQUENCE [LARGE SCALE GENOMIC DNA]</scope>
</reference>
<dbReference type="InParanoid" id="E4X350"/>
<dbReference type="FunCoup" id="E4X350">
    <property type="interactions" value="84"/>
</dbReference>
<evidence type="ECO:0000256" key="5">
    <source>
        <dbReference type="ARBA" id="ARBA00021745"/>
    </source>
</evidence>
<evidence type="ECO:0000256" key="14">
    <source>
        <dbReference type="ARBA" id="ARBA00033080"/>
    </source>
</evidence>
<evidence type="ECO:0000256" key="7">
    <source>
        <dbReference type="ARBA" id="ARBA00022679"/>
    </source>
</evidence>
<dbReference type="GO" id="GO:0046922">
    <property type="term" value="F:peptide-O-fucosyltransferase activity"/>
    <property type="evidence" value="ECO:0007669"/>
    <property type="project" value="UniProtKB-EC"/>
</dbReference>
<comment type="catalytic activity">
    <reaction evidence="15">
        <text>L-threonyl-[protein] + GDP-beta-L-fucose = 3-O-(alpha-L-fucosyl)-L-threonyl-[protein] + GDP + H(+)</text>
        <dbReference type="Rhea" id="RHEA:70491"/>
        <dbReference type="Rhea" id="RHEA-COMP:11060"/>
        <dbReference type="Rhea" id="RHEA-COMP:17915"/>
        <dbReference type="ChEBI" id="CHEBI:15378"/>
        <dbReference type="ChEBI" id="CHEBI:30013"/>
        <dbReference type="ChEBI" id="CHEBI:57273"/>
        <dbReference type="ChEBI" id="CHEBI:58189"/>
        <dbReference type="ChEBI" id="CHEBI:189631"/>
        <dbReference type="EC" id="2.4.1.221"/>
    </reaction>
    <physiologicalReaction direction="left-to-right" evidence="15">
        <dbReference type="Rhea" id="RHEA:70492"/>
    </physiologicalReaction>
</comment>
<dbReference type="UniPathway" id="UPA00378"/>
<dbReference type="GO" id="GO:0006004">
    <property type="term" value="P:fucose metabolic process"/>
    <property type="evidence" value="ECO:0007669"/>
    <property type="project" value="UniProtKB-KW"/>
</dbReference>
<dbReference type="Gene3D" id="3.40.50.11340">
    <property type="match status" value="1"/>
</dbReference>
<evidence type="ECO:0000256" key="12">
    <source>
        <dbReference type="ARBA" id="ARBA00023253"/>
    </source>
</evidence>
<keyword evidence="9" id="KW-0914">Notch signaling pathway</keyword>
<dbReference type="GO" id="GO:0007219">
    <property type="term" value="P:Notch signaling pathway"/>
    <property type="evidence" value="ECO:0007669"/>
    <property type="project" value="UniProtKB-KW"/>
</dbReference>
<sequence length="350" mass="39791">MDIDGLVFLIWSLYFSIVEAKIITFCPCMGRFGNQLDHVTSMLHKSKEMKTTLLLPSFISYEESPLALIPFENVFEVSALIEGGFDVLAASEFDFDRLTTILCHRESMTFSGDHNGATASCDLSGNPRGTYWRQLGVKFLKSDVVSALEFHDEPVALTGAITAFPAPQSVNYVHQYLRFAPNILKIAYEIVQRIGSPFLGIHLRLGDDFRSACEILDRNENCMASPQCGTPVVKLDKIKHCIPPMEQILDELDLFREKFATIYISSDKKIDKKIFKKRGFRVTTLDDYRDLSIPKFFDPLIDLAVQILSDYFIGNCVSSFTGFIVRQRRVKHLPVDFWGLVEYLDTHDEL</sequence>
<keyword evidence="6" id="KW-0328">Glycosyltransferase</keyword>
<protein>
    <recommendedName>
        <fullName evidence="5">GDP-fucose protein O-fucosyltransferase 1</fullName>
        <ecNumber evidence="4">2.4.1.221</ecNumber>
    </recommendedName>
    <alternativeName>
        <fullName evidence="14">Peptide-O-fucosyltransferase 1</fullName>
    </alternativeName>
</protein>
<evidence type="ECO:0000256" key="2">
    <source>
        <dbReference type="ARBA" id="ARBA00004922"/>
    </source>
</evidence>
<comment type="similarity">
    <text evidence="3">Belongs to the glycosyltransferase 65 family.</text>
</comment>
<evidence type="ECO:0000256" key="10">
    <source>
        <dbReference type="ARBA" id="ARBA00023157"/>
    </source>
</evidence>
<accession>E4X350</accession>
<evidence type="ECO:0000256" key="6">
    <source>
        <dbReference type="ARBA" id="ARBA00022676"/>
    </source>
</evidence>
<evidence type="ECO:0000313" key="17">
    <source>
        <dbReference type="EMBL" id="CBY18054.1"/>
    </source>
</evidence>
<keyword evidence="12" id="KW-0294">Fucose metabolism</keyword>
<dbReference type="GO" id="GO:0005783">
    <property type="term" value="C:endoplasmic reticulum"/>
    <property type="evidence" value="ECO:0007669"/>
    <property type="project" value="UniProtKB-SubCell"/>
</dbReference>
<dbReference type="InterPro" id="IPR019378">
    <property type="entry name" value="GDP-Fuc_O-FucTrfase"/>
</dbReference>
<comment type="catalytic activity">
    <reaction evidence="16">
        <text>L-seryl-[protein] + GDP-beta-L-fucose = 3-O-(alpha-L-fucosyl)-L-seryl-[protein] + GDP + H(+)</text>
        <dbReference type="Rhea" id="RHEA:63644"/>
        <dbReference type="Rhea" id="RHEA-COMP:9863"/>
        <dbReference type="Rhea" id="RHEA-COMP:17914"/>
        <dbReference type="ChEBI" id="CHEBI:15378"/>
        <dbReference type="ChEBI" id="CHEBI:29999"/>
        <dbReference type="ChEBI" id="CHEBI:57273"/>
        <dbReference type="ChEBI" id="CHEBI:58189"/>
        <dbReference type="ChEBI" id="CHEBI:189632"/>
        <dbReference type="EC" id="2.4.1.221"/>
    </reaction>
    <physiologicalReaction direction="left-to-right" evidence="16">
        <dbReference type="Rhea" id="RHEA:63645"/>
    </physiologicalReaction>
</comment>
<keyword evidence="7" id="KW-0808">Transferase</keyword>
<keyword evidence="10" id="KW-1015">Disulfide bond</keyword>